<evidence type="ECO:0000313" key="8">
    <source>
        <dbReference type="EMBL" id="TCP37795.1"/>
    </source>
</evidence>
<dbReference type="GO" id="GO:0009055">
    <property type="term" value="F:electron transfer activity"/>
    <property type="evidence" value="ECO:0007669"/>
    <property type="project" value="UniProtKB-UniRule"/>
</dbReference>
<gene>
    <name evidence="6" type="primary">azoR</name>
    <name evidence="8" type="ORF">EV659_102202</name>
</gene>
<dbReference type="InterPro" id="IPR050104">
    <property type="entry name" value="FMN-dep_NADH:Q_OxRdtase_AzoR1"/>
</dbReference>
<keyword evidence="4 6" id="KW-0520">NAD</keyword>
<name>A0A4R2PUH6_RHOSA</name>
<evidence type="ECO:0000259" key="7">
    <source>
        <dbReference type="Pfam" id="PF02525"/>
    </source>
</evidence>
<evidence type="ECO:0000256" key="4">
    <source>
        <dbReference type="ARBA" id="ARBA00023027"/>
    </source>
</evidence>
<evidence type="ECO:0000256" key="3">
    <source>
        <dbReference type="ARBA" id="ARBA00023002"/>
    </source>
</evidence>
<evidence type="ECO:0000256" key="1">
    <source>
        <dbReference type="ARBA" id="ARBA00022630"/>
    </source>
</evidence>
<evidence type="ECO:0000256" key="2">
    <source>
        <dbReference type="ARBA" id="ARBA00022643"/>
    </source>
</evidence>
<dbReference type="Proteomes" id="UP000295399">
    <property type="component" value="Unassembled WGS sequence"/>
</dbReference>
<comment type="caution">
    <text evidence="6">Lacks conserved residue(s) required for the propagation of feature annotation.</text>
</comment>
<sequence>MTADTTPHSAPQTGPQTALILQASVRRDASVSRPLVARAAEALRDRGLRLTDRDLTAPALPYVDDAWTAANFTPAEQRTDAQRQALALSDALVAEVQAADRLVIGLPVYNFAPPAPLKSWIDHVARAGVTFRYTENGAEGLLKNKRALLVMASGGTPAGSEIDYASTYLRHMLGFLGITDVTLAAADRVLFEQDEALARARDAIDAWTADAALAA</sequence>
<evidence type="ECO:0000256" key="6">
    <source>
        <dbReference type="HAMAP-Rule" id="MF_01216"/>
    </source>
</evidence>
<dbReference type="GO" id="GO:0010181">
    <property type="term" value="F:FMN binding"/>
    <property type="evidence" value="ECO:0007669"/>
    <property type="project" value="UniProtKB-UniRule"/>
</dbReference>
<dbReference type="Pfam" id="PF02525">
    <property type="entry name" value="Flavodoxin_2"/>
    <property type="match status" value="1"/>
</dbReference>
<keyword evidence="2 6" id="KW-0288">FMN</keyword>
<dbReference type="OrthoDB" id="9787136at2"/>
<dbReference type="RefSeq" id="WP_132707452.1">
    <property type="nucleotide sequence ID" value="NZ_JACIGF010000002.1"/>
</dbReference>
<accession>A0A4R2PUH6</accession>
<dbReference type="HAMAP" id="MF_01216">
    <property type="entry name" value="Azoreductase_type1"/>
    <property type="match status" value="1"/>
</dbReference>
<comment type="catalytic activity">
    <reaction evidence="6">
        <text>2 a quinone + NADH + H(+) = 2 a 1,4-benzosemiquinone + NAD(+)</text>
        <dbReference type="Rhea" id="RHEA:65952"/>
        <dbReference type="ChEBI" id="CHEBI:15378"/>
        <dbReference type="ChEBI" id="CHEBI:57540"/>
        <dbReference type="ChEBI" id="CHEBI:57945"/>
        <dbReference type="ChEBI" id="CHEBI:132124"/>
        <dbReference type="ChEBI" id="CHEBI:134225"/>
    </reaction>
</comment>
<dbReference type="InterPro" id="IPR029039">
    <property type="entry name" value="Flavoprotein-like_sf"/>
</dbReference>
<comment type="function">
    <text evidence="6">Quinone reductase that provides resistance to thiol-specific stress caused by electrophilic quinones.</text>
</comment>
<organism evidence="8 9">
    <name type="scientific">Rhodothalassium salexigens DSM 2132</name>
    <dbReference type="NCBI Taxonomy" id="1188247"/>
    <lineage>
        <taxon>Bacteria</taxon>
        <taxon>Pseudomonadati</taxon>
        <taxon>Pseudomonadota</taxon>
        <taxon>Alphaproteobacteria</taxon>
        <taxon>Rhodothalassiales</taxon>
        <taxon>Rhodothalassiaceae</taxon>
        <taxon>Rhodothalassium</taxon>
    </lineage>
</organism>
<comment type="similarity">
    <text evidence="6">Belongs to the azoreductase type 1 family.</text>
</comment>
<dbReference type="GO" id="GO:0016652">
    <property type="term" value="F:oxidoreductase activity, acting on NAD(P)H as acceptor"/>
    <property type="evidence" value="ECO:0007669"/>
    <property type="project" value="UniProtKB-UniRule"/>
</dbReference>
<feature type="binding site" evidence="6">
    <location>
        <position position="24"/>
    </location>
    <ligand>
        <name>FMN</name>
        <dbReference type="ChEBI" id="CHEBI:58210"/>
    </ligand>
</feature>
<comment type="function">
    <text evidence="6">Also exhibits azoreductase activity. Catalyzes the reductive cleavage of the azo bond in aromatic azo compounds to the corresponding amines.</text>
</comment>
<comment type="catalytic activity">
    <reaction evidence="5">
        <text>N,N-dimethyl-1,4-phenylenediamine + anthranilate + 2 NAD(+) = 2-(4-dimethylaminophenyl)diazenylbenzoate + 2 NADH + 2 H(+)</text>
        <dbReference type="Rhea" id="RHEA:55872"/>
        <dbReference type="ChEBI" id="CHEBI:15378"/>
        <dbReference type="ChEBI" id="CHEBI:15783"/>
        <dbReference type="ChEBI" id="CHEBI:16567"/>
        <dbReference type="ChEBI" id="CHEBI:57540"/>
        <dbReference type="ChEBI" id="CHEBI:57945"/>
        <dbReference type="ChEBI" id="CHEBI:71579"/>
        <dbReference type="EC" id="1.7.1.17"/>
    </reaction>
    <physiologicalReaction direction="right-to-left" evidence="5">
        <dbReference type="Rhea" id="RHEA:55874"/>
    </physiologicalReaction>
</comment>
<dbReference type="Gene3D" id="3.40.50.360">
    <property type="match status" value="1"/>
</dbReference>
<protein>
    <recommendedName>
        <fullName evidence="6">FMN dependent NADH:quinone oxidoreductase</fullName>
        <ecNumber evidence="6">1.6.5.-</ecNumber>
    </recommendedName>
    <alternativeName>
        <fullName evidence="6">Azo-dye reductase</fullName>
    </alternativeName>
    <alternativeName>
        <fullName evidence="6">FMN-dependent NADH-azo compound oxidoreductase</fullName>
    </alternativeName>
    <alternativeName>
        <fullName evidence="6">FMN-dependent NADH-azoreductase</fullName>
        <ecNumber evidence="6">1.7.1.17</ecNumber>
    </alternativeName>
</protein>
<feature type="domain" description="Flavodoxin-like fold" evidence="7">
    <location>
        <begin position="18"/>
        <end position="206"/>
    </location>
</feature>
<dbReference type="AlphaFoldDB" id="A0A4R2PUH6"/>
<comment type="subunit">
    <text evidence="6">Homodimer.</text>
</comment>
<evidence type="ECO:0000256" key="5">
    <source>
        <dbReference type="ARBA" id="ARBA00048542"/>
    </source>
</evidence>
<evidence type="ECO:0000313" key="9">
    <source>
        <dbReference type="Proteomes" id="UP000295399"/>
    </source>
</evidence>
<comment type="cofactor">
    <cofactor evidence="6">
        <name>FMN</name>
        <dbReference type="ChEBI" id="CHEBI:58210"/>
    </cofactor>
    <text evidence="6">Binds 1 FMN per subunit.</text>
</comment>
<dbReference type="SUPFAM" id="SSF52218">
    <property type="entry name" value="Flavoproteins"/>
    <property type="match status" value="1"/>
</dbReference>
<keyword evidence="3 6" id="KW-0560">Oxidoreductase</keyword>
<proteinExistence type="inferred from homology"/>
<dbReference type="GO" id="GO:0016655">
    <property type="term" value="F:oxidoreductase activity, acting on NAD(P)H, quinone or similar compound as acceptor"/>
    <property type="evidence" value="ECO:0007669"/>
    <property type="project" value="InterPro"/>
</dbReference>
<dbReference type="InterPro" id="IPR003680">
    <property type="entry name" value="Flavodoxin_fold"/>
</dbReference>
<dbReference type="EC" id="1.6.5.-" evidence="6"/>
<reference evidence="8 9" key="1">
    <citation type="submission" date="2019-03" db="EMBL/GenBank/DDBJ databases">
        <title>Genomic Encyclopedia of Type Strains, Phase IV (KMG-IV): sequencing the most valuable type-strain genomes for metagenomic binning, comparative biology and taxonomic classification.</title>
        <authorList>
            <person name="Goeker M."/>
        </authorList>
    </citation>
    <scope>NUCLEOTIDE SEQUENCE [LARGE SCALE GENOMIC DNA]</scope>
    <source>
        <strain evidence="8 9">DSM 2132</strain>
    </source>
</reference>
<dbReference type="PANTHER" id="PTHR43741">
    <property type="entry name" value="FMN-DEPENDENT NADH-AZOREDUCTASE 1"/>
    <property type="match status" value="1"/>
</dbReference>
<dbReference type="FunCoup" id="A0A4R2PUH6">
    <property type="interactions" value="59"/>
</dbReference>
<dbReference type="EMBL" id="SLXO01000002">
    <property type="protein sequence ID" value="TCP37795.1"/>
    <property type="molecule type" value="Genomic_DNA"/>
</dbReference>
<keyword evidence="1 6" id="KW-0285">Flavoprotein</keyword>
<dbReference type="EC" id="1.7.1.17" evidence="6"/>
<dbReference type="PANTHER" id="PTHR43741:SF2">
    <property type="entry name" value="FMN-DEPENDENT NADH:QUINONE OXIDOREDUCTASE"/>
    <property type="match status" value="1"/>
</dbReference>
<dbReference type="InterPro" id="IPR023048">
    <property type="entry name" value="NADH:quinone_OxRdtase_FMN_depd"/>
</dbReference>
<feature type="binding site" evidence="6">
    <location>
        <begin position="30"/>
        <end position="32"/>
    </location>
    <ligand>
        <name>FMN</name>
        <dbReference type="ChEBI" id="CHEBI:58210"/>
    </ligand>
</feature>
<keyword evidence="9" id="KW-1185">Reference proteome</keyword>
<comment type="caution">
    <text evidence="8">The sequence shown here is derived from an EMBL/GenBank/DDBJ whole genome shotgun (WGS) entry which is preliminary data.</text>
</comment>
<dbReference type="InParanoid" id="A0A4R2PUH6"/>